<dbReference type="EMBL" id="JNAX01000015">
    <property type="protein sequence ID" value="KGG19722.1"/>
    <property type="molecule type" value="Genomic_DNA"/>
</dbReference>
<dbReference type="Gene3D" id="1.10.10.10">
    <property type="entry name" value="Winged helix-like DNA-binding domain superfamily/Winged helix DNA-binding domain"/>
    <property type="match status" value="2"/>
</dbReference>
<name>A0A0A2C2H1_PROMR</name>
<keyword evidence="2" id="KW-0132">Cell division</keyword>
<keyword evidence="1" id="KW-0963">Cytoplasm</keyword>
<dbReference type="PANTHER" id="PTHR34298">
    <property type="entry name" value="SEGREGATION AND CONDENSATION PROTEIN B"/>
    <property type="match status" value="1"/>
</dbReference>
<dbReference type="NCBIfam" id="TIGR00281">
    <property type="entry name" value="SMC-Scp complex subunit ScpB"/>
    <property type="match status" value="1"/>
</dbReference>
<evidence type="ECO:0000313" key="6">
    <source>
        <dbReference type="Proteomes" id="UP000030392"/>
    </source>
</evidence>
<keyword evidence="4" id="KW-0131">Cell cycle</keyword>
<dbReference type="GO" id="GO:0051304">
    <property type="term" value="P:chromosome separation"/>
    <property type="evidence" value="ECO:0007669"/>
    <property type="project" value="InterPro"/>
</dbReference>
<keyword evidence="3" id="KW-0159">Chromosome partition</keyword>
<accession>A0A0A2C2H1</accession>
<dbReference type="PANTHER" id="PTHR34298:SF2">
    <property type="entry name" value="SEGREGATION AND CONDENSATION PROTEIN B"/>
    <property type="match status" value="1"/>
</dbReference>
<dbReference type="RefSeq" id="WP_036907518.1">
    <property type="nucleotide sequence ID" value="NZ_CP138967.1"/>
</dbReference>
<dbReference type="InterPro" id="IPR036388">
    <property type="entry name" value="WH-like_DNA-bd_sf"/>
</dbReference>
<dbReference type="GO" id="GO:0051301">
    <property type="term" value="P:cell division"/>
    <property type="evidence" value="ECO:0007669"/>
    <property type="project" value="UniProtKB-KW"/>
</dbReference>
<evidence type="ECO:0000256" key="4">
    <source>
        <dbReference type="ARBA" id="ARBA00023306"/>
    </source>
</evidence>
<reference evidence="6" key="1">
    <citation type="journal article" date="2014" name="Sci. Data">
        <title>Genomes of diverse isolates of the marine cyanobacterium Prochlorococcus.</title>
        <authorList>
            <person name="Biller S."/>
            <person name="Berube P."/>
            <person name="Thompson J."/>
            <person name="Kelly L."/>
            <person name="Roggensack S."/>
            <person name="Awad L."/>
            <person name="Roache-Johnson K."/>
            <person name="Ding H."/>
            <person name="Giovannoni S.J."/>
            <person name="Moore L.R."/>
            <person name="Chisholm S.W."/>
        </authorList>
    </citation>
    <scope>NUCLEOTIDE SEQUENCE [LARGE SCALE GENOMIC DNA]</scope>
    <source>
        <strain evidence="6">PAC1</strain>
    </source>
</reference>
<dbReference type="InterPro" id="IPR036390">
    <property type="entry name" value="WH_DNA-bd_sf"/>
</dbReference>
<dbReference type="SUPFAM" id="SSF46785">
    <property type="entry name" value="Winged helix' DNA-binding domain"/>
    <property type="match status" value="2"/>
</dbReference>
<dbReference type="AlphaFoldDB" id="A0A0A2C2H1"/>
<organism evidence="5 6">
    <name type="scientific">Prochlorococcus marinus str. PAC1</name>
    <dbReference type="NCBI Taxonomy" id="59924"/>
    <lineage>
        <taxon>Bacteria</taxon>
        <taxon>Bacillati</taxon>
        <taxon>Cyanobacteriota</taxon>
        <taxon>Cyanophyceae</taxon>
        <taxon>Synechococcales</taxon>
        <taxon>Prochlorococcaceae</taxon>
        <taxon>Prochlorococcus</taxon>
    </lineage>
</organism>
<evidence type="ECO:0000256" key="3">
    <source>
        <dbReference type="ARBA" id="ARBA00022829"/>
    </source>
</evidence>
<evidence type="ECO:0000256" key="2">
    <source>
        <dbReference type="ARBA" id="ARBA00022618"/>
    </source>
</evidence>
<dbReference type="InterPro" id="IPR005234">
    <property type="entry name" value="ScpB_csome_segregation"/>
</dbReference>
<evidence type="ECO:0000313" key="5">
    <source>
        <dbReference type="EMBL" id="KGG19722.1"/>
    </source>
</evidence>
<dbReference type="PIRSF" id="PIRSF019345">
    <property type="entry name" value="ScpB"/>
    <property type="match status" value="1"/>
</dbReference>
<evidence type="ECO:0000256" key="1">
    <source>
        <dbReference type="ARBA" id="ARBA00022490"/>
    </source>
</evidence>
<protein>
    <submittedName>
        <fullName evidence="5">Putative transcriptional regulator containing the HTH domain</fullName>
    </submittedName>
</protein>
<gene>
    <name evidence="5" type="ORF">EV03_2108</name>
</gene>
<comment type="caution">
    <text evidence="5">The sequence shown here is derived from an EMBL/GenBank/DDBJ whole genome shotgun (WGS) entry which is preliminary data.</text>
</comment>
<dbReference type="Pfam" id="PF04079">
    <property type="entry name" value="SMC_ScpB"/>
    <property type="match status" value="1"/>
</dbReference>
<dbReference type="Proteomes" id="UP000030392">
    <property type="component" value="Unassembled WGS sequence"/>
</dbReference>
<sequence length="168" mass="19052">MSESIQISLPAKIEAILYLKGRPTSSKEMAELLDKDIAEIEKALWELKAGYAQRDTSLEIKENKSHYSLELRQGLGELVQDLLPADLSIATLRTLATVALKKKILQSELVDLRGSGAYDHIKELVEKNFVERRRQKDGRSFWLTLSEKFHQTFSVLPEPDQAEDKKAA</sequence>
<proteinExistence type="predicted"/>